<comment type="subcellular location">
    <subcellularLocation>
        <location evidence="9">Cell membrane</location>
        <topology evidence="9">Single-pass membrane protein</topology>
    </subcellularLocation>
    <subcellularLocation>
        <location evidence="1">Membrane</location>
    </subcellularLocation>
</comment>
<accession>A0A8J6XYS0</accession>
<keyword evidence="4 9" id="KW-0812">Transmembrane</keyword>
<keyword evidence="3 9" id="KW-1003">Cell membrane</keyword>
<dbReference type="PANTHER" id="PTHR33910">
    <property type="entry name" value="PROTEIN TRANSLOCASE SUBUNIT SECE"/>
    <property type="match status" value="1"/>
</dbReference>
<dbReference type="Pfam" id="PF00584">
    <property type="entry name" value="SecE"/>
    <property type="match status" value="1"/>
</dbReference>
<dbReference type="AlphaFoldDB" id="A0A8J6XYS0"/>
<evidence type="ECO:0000256" key="4">
    <source>
        <dbReference type="ARBA" id="ARBA00022692"/>
    </source>
</evidence>
<dbReference type="InterPro" id="IPR001901">
    <property type="entry name" value="Translocase_SecE/Sec61-g"/>
</dbReference>
<dbReference type="GO" id="GO:0009306">
    <property type="term" value="P:protein secretion"/>
    <property type="evidence" value="ECO:0007669"/>
    <property type="project" value="UniProtKB-UniRule"/>
</dbReference>
<dbReference type="PANTHER" id="PTHR33910:SF1">
    <property type="entry name" value="PROTEIN TRANSLOCASE SUBUNIT SECE"/>
    <property type="match status" value="1"/>
</dbReference>
<dbReference type="EMBL" id="JACXWD010000015">
    <property type="protein sequence ID" value="MBD3867780.1"/>
    <property type="molecule type" value="Genomic_DNA"/>
</dbReference>
<dbReference type="GO" id="GO:0005886">
    <property type="term" value="C:plasma membrane"/>
    <property type="evidence" value="ECO:0007669"/>
    <property type="project" value="UniProtKB-SubCell"/>
</dbReference>
<feature type="transmembrane region" description="Helical" evidence="9">
    <location>
        <begin position="33"/>
        <end position="54"/>
    </location>
</feature>
<evidence type="ECO:0000256" key="3">
    <source>
        <dbReference type="ARBA" id="ARBA00022475"/>
    </source>
</evidence>
<reference evidence="10 11" key="1">
    <citation type="submission" date="2020-08" db="EMBL/GenBank/DDBJ databases">
        <title>Acidobacteriota in marine sediments use diverse sulfur dissimilation pathways.</title>
        <authorList>
            <person name="Wasmund K."/>
        </authorList>
    </citation>
    <scope>NUCLEOTIDE SEQUENCE [LARGE SCALE GENOMIC DNA]</scope>
    <source>
        <strain evidence="10">MAG AM4</strain>
    </source>
</reference>
<evidence type="ECO:0000256" key="1">
    <source>
        <dbReference type="ARBA" id="ARBA00004370"/>
    </source>
</evidence>
<comment type="caution">
    <text evidence="10">The sequence shown here is derived from an EMBL/GenBank/DDBJ whole genome shotgun (WGS) entry which is preliminary data.</text>
</comment>
<comment type="subunit">
    <text evidence="9">Component of the Sec protein translocase complex. Heterotrimer consisting of SecY, SecE and SecG subunits. The heterotrimers can form oligomers, although 1 heterotrimer is thought to be able to translocate proteins. Interacts with the ribosome. Interacts with SecDF, and other proteins may be involved. Interacts with SecA.</text>
</comment>
<evidence type="ECO:0000256" key="7">
    <source>
        <dbReference type="ARBA" id="ARBA00023010"/>
    </source>
</evidence>
<evidence type="ECO:0000313" key="10">
    <source>
        <dbReference type="EMBL" id="MBD3867780.1"/>
    </source>
</evidence>
<dbReference type="GO" id="GO:0006605">
    <property type="term" value="P:protein targeting"/>
    <property type="evidence" value="ECO:0007669"/>
    <property type="project" value="UniProtKB-UniRule"/>
</dbReference>
<sequence length="65" mass="7552">MESLKRFRQFVIETWAELKKTSWPERKEVSGTTVVVIVTVLICAAYLFVVDFILKEIMEKLLGAF</sequence>
<dbReference type="InterPro" id="IPR005807">
    <property type="entry name" value="SecE_bac"/>
</dbReference>
<evidence type="ECO:0000256" key="2">
    <source>
        <dbReference type="ARBA" id="ARBA00022448"/>
    </source>
</evidence>
<dbReference type="InterPro" id="IPR038379">
    <property type="entry name" value="SecE_sf"/>
</dbReference>
<evidence type="ECO:0000256" key="5">
    <source>
        <dbReference type="ARBA" id="ARBA00022927"/>
    </source>
</evidence>
<evidence type="ECO:0000256" key="9">
    <source>
        <dbReference type="HAMAP-Rule" id="MF_00422"/>
    </source>
</evidence>
<name>A0A8J6XYS0_9BACT</name>
<organism evidence="10 11">
    <name type="scientific">Candidatus Polarisedimenticola svalbardensis</name>
    <dbReference type="NCBI Taxonomy" id="2886004"/>
    <lineage>
        <taxon>Bacteria</taxon>
        <taxon>Pseudomonadati</taxon>
        <taxon>Acidobacteriota</taxon>
        <taxon>Candidatus Polarisedimenticolia</taxon>
        <taxon>Candidatus Polarisedimenticolales</taxon>
        <taxon>Candidatus Polarisedimenticolaceae</taxon>
        <taxon>Candidatus Polarisedimenticola</taxon>
    </lineage>
</organism>
<dbReference type="PROSITE" id="PS01067">
    <property type="entry name" value="SECE_SEC61G"/>
    <property type="match status" value="1"/>
</dbReference>
<dbReference type="Gene3D" id="1.20.5.1030">
    <property type="entry name" value="Preprotein translocase secy subunit"/>
    <property type="match status" value="1"/>
</dbReference>
<dbReference type="GO" id="GO:0008320">
    <property type="term" value="F:protein transmembrane transporter activity"/>
    <property type="evidence" value="ECO:0007669"/>
    <property type="project" value="UniProtKB-UniRule"/>
</dbReference>
<keyword evidence="7 9" id="KW-0811">Translocation</keyword>
<dbReference type="HAMAP" id="MF_00422">
    <property type="entry name" value="SecE"/>
    <property type="match status" value="1"/>
</dbReference>
<evidence type="ECO:0000256" key="8">
    <source>
        <dbReference type="ARBA" id="ARBA00023136"/>
    </source>
</evidence>
<keyword evidence="6 9" id="KW-1133">Transmembrane helix</keyword>
<dbReference type="Proteomes" id="UP000648239">
    <property type="component" value="Unassembled WGS sequence"/>
</dbReference>
<comment type="function">
    <text evidence="9">Essential subunit of the Sec protein translocation channel SecYEG. Clamps together the 2 halves of SecY. May contact the channel plug during translocation.</text>
</comment>
<comment type="similarity">
    <text evidence="9">Belongs to the SecE/SEC61-gamma family.</text>
</comment>
<dbReference type="GO" id="GO:0043952">
    <property type="term" value="P:protein transport by the Sec complex"/>
    <property type="evidence" value="ECO:0007669"/>
    <property type="project" value="UniProtKB-UniRule"/>
</dbReference>
<evidence type="ECO:0000313" key="11">
    <source>
        <dbReference type="Proteomes" id="UP000648239"/>
    </source>
</evidence>
<gene>
    <name evidence="9 10" type="primary">secE</name>
    <name evidence="10" type="ORF">IFK94_06625</name>
</gene>
<keyword evidence="5 9" id="KW-0653">Protein transport</keyword>
<dbReference type="GO" id="GO:0065002">
    <property type="term" value="P:intracellular protein transmembrane transport"/>
    <property type="evidence" value="ECO:0007669"/>
    <property type="project" value="UniProtKB-UniRule"/>
</dbReference>
<evidence type="ECO:0000256" key="6">
    <source>
        <dbReference type="ARBA" id="ARBA00022989"/>
    </source>
</evidence>
<protein>
    <recommendedName>
        <fullName evidence="9">Protein translocase subunit SecE</fullName>
    </recommendedName>
</protein>
<keyword evidence="2 9" id="KW-0813">Transport</keyword>
<proteinExistence type="inferred from homology"/>
<keyword evidence="8 9" id="KW-0472">Membrane</keyword>
<dbReference type="NCBIfam" id="TIGR00964">
    <property type="entry name" value="secE_bact"/>
    <property type="match status" value="1"/>
</dbReference>